<geneLocation type="plasmid" evidence="2">
    <name>pPNK</name>
</geneLocation>
<dbReference type="KEGG" id="pnl:PNK_p0027"/>
<accession>A0A0U5EV79</accession>
<organism evidence="1 2">
    <name type="scientific">Candidatus Protochlamydia naegleriophila</name>
    <dbReference type="NCBI Taxonomy" id="389348"/>
    <lineage>
        <taxon>Bacteria</taxon>
        <taxon>Pseudomonadati</taxon>
        <taxon>Chlamydiota</taxon>
        <taxon>Chlamydiia</taxon>
        <taxon>Parachlamydiales</taxon>
        <taxon>Parachlamydiaceae</taxon>
        <taxon>Candidatus Protochlamydia</taxon>
    </lineage>
</organism>
<evidence type="ECO:0000313" key="1">
    <source>
        <dbReference type="EMBL" id="CUI18081.1"/>
    </source>
</evidence>
<dbReference type="AlphaFoldDB" id="A0A0U5EV79"/>
<reference evidence="2" key="1">
    <citation type="submission" date="2015-09" db="EMBL/GenBank/DDBJ databases">
        <authorList>
            <person name="Bertelli C."/>
        </authorList>
    </citation>
    <scope>NUCLEOTIDE SEQUENCE [LARGE SCALE GENOMIC DNA]</scope>
    <source>
        <strain evidence="2">KNic</strain>
        <plasmid evidence="2">pPNK</plasmid>
    </source>
</reference>
<dbReference type="InParanoid" id="A0A0U5EV79"/>
<evidence type="ECO:0000313" key="2">
    <source>
        <dbReference type="Proteomes" id="UP000069902"/>
    </source>
</evidence>
<dbReference type="Proteomes" id="UP000069902">
    <property type="component" value="Plasmid pPNK"/>
</dbReference>
<name>A0A0U5EV79_9BACT</name>
<gene>
    <name evidence="1" type="ORF">PNK_p0027</name>
</gene>
<keyword evidence="2" id="KW-1185">Reference proteome</keyword>
<proteinExistence type="predicted"/>
<dbReference type="EMBL" id="LN879503">
    <property type="protein sequence ID" value="CUI18081.1"/>
    <property type="molecule type" value="Genomic_DNA"/>
</dbReference>
<sequence length="156" mass="18558">MTIVNQQIEHFRQFLIAAWPSLDNLMENHDWDDDGDFIDKWLQVNWEFLVERELLGPNNYLNSYGFFKALRVTNPDARANYQIICKPKNNLILIDNKTKIPISKEHELIFKIFLSQYETTYGLYPPFDYACLKSIGNKEHFYVSIQDIEFNLEKTN</sequence>
<dbReference type="PATRIC" id="fig|389348.3.peg.2785"/>
<dbReference type="RefSeq" id="WP_059062483.1">
    <property type="nucleotide sequence ID" value="NZ_LN879503.1"/>
</dbReference>
<protein>
    <submittedName>
        <fullName evidence="1">Uncharacterized protein</fullName>
    </submittedName>
</protein>